<evidence type="ECO:0000256" key="1">
    <source>
        <dbReference type="SAM" id="MobiDB-lite"/>
    </source>
</evidence>
<reference evidence="2" key="2">
    <citation type="journal article" date="2015" name="Data Brief">
        <title>Shoot transcriptome of the giant reed, Arundo donax.</title>
        <authorList>
            <person name="Barrero R.A."/>
            <person name="Guerrero F.D."/>
            <person name="Moolhuijzen P."/>
            <person name="Goolsby J.A."/>
            <person name="Tidwell J."/>
            <person name="Bellgard S.E."/>
            <person name="Bellgard M.I."/>
        </authorList>
    </citation>
    <scope>NUCLEOTIDE SEQUENCE</scope>
    <source>
        <tissue evidence="2">Shoot tissue taken approximately 20 cm above the soil surface</tissue>
    </source>
</reference>
<sequence>MGFAHGTLLLSPPAWSKSTCFFAMNLAAAASAQSSPEQPFASVRNSPVSSLEAWAARWRTSEATAWSVAAPEPMRAPSGSGTAMAAVEAGKRPRLRARASWRL</sequence>
<feature type="region of interest" description="Disordered" evidence="1">
    <location>
        <begin position="71"/>
        <end position="91"/>
    </location>
</feature>
<dbReference type="AlphaFoldDB" id="A0A0A9GYL7"/>
<dbReference type="EMBL" id="GBRH01170210">
    <property type="protein sequence ID" value="JAE27686.1"/>
    <property type="molecule type" value="Transcribed_RNA"/>
</dbReference>
<protein>
    <submittedName>
        <fullName evidence="2">Uncharacterized protein</fullName>
    </submittedName>
</protein>
<proteinExistence type="predicted"/>
<reference evidence="2" key="1">
    <citation type="submission" date="2014-09" db="EMBL/GenBank/DDBJ databases">
        <authorList>
            <person name="Magalhaes I.L.F."/>
            <person name="Oliveira U."/>
            <person name="Santos F.R."/>
            <person name="Vidigal T.H.D.A."/>
            <person name="Brescovit A.D."/>
            <person name="Santos A.J."/>
        </authorList>
    </citation>
    <scope>NUCLEOTIDE SEQUENCE</scope>
    <source>
        <tissue evidence="2">Shoot tissue taken approximately 20 cm above the soil surface</tissue>
    </source>
</reference>
<name>A0A0A9GYL7_ARUDO</name>
<accession>A0A0A9GYL7</accession>
<organism evidence="2">
    <name type="scientific">Arundo donax</name>
    <name type="common">Giant reed</name>
    <name type="synonym">Donax arundinaceus</name>
    <dbReference type="NCBI Taxonomy" id="35708"/>
    <lineage>
        <taxon>Eukaryota</taxon>
        <taxon>Viridiplantae</taxon>
        <taxon>Streptophyta</taxon>
        <taxon>Embryophyta</taxon>
        <taxon>Tracheophyta</taxon>
        <taxon>Spermatophyta</taxon>
        <taxon>Magnoliopsida</taxon>
        <taxon>Liliopsida</taxon>
        <taxon>Poales</taxon>
        <taxon>Poaceae</taxon>
        <taxon>PACMAD clade</taxon>
        <taxon>Arundinoideae</taxon>
        <taxon>Arundineae</taxon>
        <taxon>Arundo</taxon>
    </lineage>
</organism>
<evidence type="ECO:0000313" key="2">
    <source>
        <dbReference type="EMBL" id="JAE27686.1"/>
    </source>
</evidence>